<dbReference type="KEGG" id="cld:CLSPO_c22980"/>
<dbReference type="PROSITE" id="PS50893">
    <property type="entry name" value="ABC_TRANSPORTER_2"/>
    <property type="match status" value="2"/>
</dbReference>
<protein>
    <submittedName>
        <fullName evidence="11 12">ABC transporter ATP-binding protein</fullName>
    </submittedName>
    <submittedName>
        <fullName evidence="10">Putative ABC transporter ATP-binding protein</fullName>
        <ecNumber evidence="10">3.6.3.-</ecNumber>
    </submittedName>
</protein>
<dbReference type="InterPro" id="IPR003593">
    <property type="entry name" value="AAA+_ATPase"/>
</dbReference>
<dbReference type="GO" id="GO:0043190">
    <property type="term" value="C:ATP-binding cassette (ABC) transporter complex"/>
    <property type="evidence" value="ECO:0007669"/>
    <property type="project" value="TreeGrafter"/>
</dbReference>
<dbReference type="InterPro" id="IPR015856">
    <property type="entry name" value="ABC_transpr_CbiO/EcfA_su"/>
</dbReference>
<keyword evidence="7" id="KW-1278">Translocase</keyword>
<dbReference type="EMBL" id="SXCS01000005">
    <property type="protein sequence ID" value="NFR61787.1"/>
    <property type="molecule type" value="Genomic_DNA"/>
</dbReference>
<comment type="similarity">
    <text evidence="2">Belongs to the ABC transporter superfamily.</text>
</comment>
<gene>
    <name evidence="10" type="ORF">CLSPO_c22980</name>
    <name evidence="12" type="ORF">CRX47_08125</name>
    <name evidence="11" type="ORF">FDF70_09870</name>
</gene>
<dbReference type="SMART" id="SM00382">
    <property type="entry name" value="AAA"/>
    <property type="match status" value="2"/>
</dbReference>
<evidence type="ECO:0000313" key="15">
    <source>
        <dbReference type="Proteomes" id="UP000486601"/>
    </source>
</evidence>
<name>A0A7U4JPP3_CLOSG</name>
<evidence type="ECO:0000256" key="5">
    <source>
        <dbReference type="ARBA" id="ARBA00022741"/>
    </source>
</evidence>
<keyword evidence="6 10" id="KW-0067">ATP-binding</keyword>
<keyword evidence="14" id="KW-1185">Reference proteome</keyword>
<evidence type="ECO:0000256" key="8">
    <source>
        <dbReference type="ARBA" id="ARBA00023136"/>
    </source>
</evidence>
<dbReference type="RefSeq" id="WP_033060077.1">
    <property type="nucleotide sequence ID" value="NZ_CBCRVC010000004.1"/>
</dbReference>
<dbReference type="PANTHER" id="PTHR43553:SF24">
    <property type="entry name" value="ENERGY-COUPLING FACTOR TRANSPORTER ATP-BINDING PROTEIN ECFA1"/>
    <property type="match status" value="1"/>
</dbReference>
<dbReference type="InterPro" id="IPR050095">
    <property type="entry name" value="ECF_ABC_transporter_ATP-bd"/>
</dbReference>
<dbReference type="EMBL" id="CP009225">
    <property type="protein sequence ID" value="AKC63018.1"/>
    <property type="molecule type" value="Genomic_DNA"/>
</dbReference>
<dbReference type="InterPro" id="IPR027417">
    <property type="entry name" value="P-loop_NTPase"/>
</dbReference>
<dbReference type="SUPFAM" id="SSF52540">
    <property type="entry name" value="P-loop containing nucleoside triphosphate hydrolases"/>
    <property type="match status" value="2"/>
</dbReference>
<feature type="domain" description="ABC transporter" evidence="9">
    <location>
        <begin position="2"/>
        <end position="241"/>
    </location>
</feature>
<dbReference type="CDD" id="cd03225">
    <property type="entry name" value="ABC_cobalt_CbiO_domain1"/>
    <property type="match status" value="1"/>
</dbReference>
<keyword evidence="5" id="KW-0547">Nucleotide-binding</keyword>
<dbReference type="GeneID" id="92938988"/>
<feature type="domain" description="ABC transporter" evidence="9">
    <location>
        <begin position="269"/>
        <end position="485"/>
    </location>
</feature>
<proteinExistence type="inferred from homology"/>
<evidence type="ECO:0000259" key="9">
    <source>
        <dbReference type="PROSITE" id="PS50893"/>
    </source>
</evidence>
<dbReference type="Pfam" id="PF00005">
    <property type="entry name" value="ABC_tran"/>
    <property type="match status" value="2"/>
</dbReference>
<evidence type="ECO:0000313" key="14">
    <source>
        <dbReference type="Proteomes" id="UP000223854"/>
    </source>
</evidence>
<comment type="subcellular location">
    <subcellularLocation>
        <location evidence="1">Cell membrane</location>
        <topology evidence="1">Peripheral membrane protein</topology>
    </subcellularLocation>
</comment>
<evidence type="ECO:0000313" key="12">
    <source>
        <dbReference type="EMBL" id="PHG99821.1"/>
    </source>
</evidence>
<organism evidence="10 13">
    <name type="scientific">Clostridium sporogenes</name>
    <dbReference type="NCBI Taxonomy" id="1509"/>
    <lineage>
        <taxon>Bacteria</taxon>
        <taxon>Bacillati</taxon>
        <taxon>Bacillota</taxon>
        <taxon>Clostridia</taxon>
        <taxon>Eubacteriales</taxon>
        <taxon>Clostridiaceae</taxon>
        <taxon>Clostridium</taxon>
    </lineage>
</organism>
<keyword evidence="10" id="KW-0378">Hydrolase</keyword>
<dbReference type="Proteomes" id="UP000486601">
    <property type="component" value="Unassembled WGS sequence"/>
</dbReference>
<reference evidence="12 14" key="3">
    <citation type="submission" date="2017-09" db="EMBL/GenBank/DDBJ databases">
        <title>FDA dAtabase for Regulatory Grade micrObial Sequences (FDA-ARGOS): Supporting development and validation of Infectious Disease Dx tests.</title>
        <authorList>
            <person name="Kerrigan L."/>
            <person name="Long C."/>
            <person name="Tallon L.J."/>
            <person name="Sadzewicz L."/>
            <person name="Ott S."/>
            <person name="Zhao X."/>
            <person name="Nagaraj S."/>
            <person name="Vavikolanu K."/>
            <person name="Aluvathingal J."/>
            <person name="Nadendla S."/>
            <person name="Sichtig H."/>
        </authorList>
    </citation>
    <scope>NUCLEOTIDE SEQUENCE [LARGE SCALE GENOMIC DNA]</scope>
    <source>
        <strain evidence="12 14">FDAARGOS_423</strain>
    </source>
</reference>
<dbReference type="InterPro" id="IPR003439">
    <property type="entry name" value="ABC_transporter-like_ATP-bd"/>
</dbReference>
<keyword evidence="8" id="KW-0472">Membrane</keyword>
<dbReference type="GO" id="GO:0005524">
    <property type="term" value="F:ATP binding"/>
    <property type="evidence" value="ECO:0007669"/>
    <property type="project" value="UniProtKB-KW"/>
</dbReference>
<dbReference type="Gene3D" id="3.40.50.300">
    <property type="entry name" value="P-loop containing nucleotide triphosphate hydrolases"/>
    <property type="match status" value="2"/>
</dbReference>
<evidence type="ECO:0000313" key="11">
    <source>
        <dbReference type="EMBL" id="NFR61787.1"/>
    </source>
</evidence>
<dbReference type="GO" id="GO:0016887">
    <property type="term" value="F:ATP hydrolysis activity"/>
    <property type="evidence" value="ECO:0007669"/>
    <property type="project" value="InterPro"/>
</dbReference>
<dbReference type="GO" id="GO:0042626">
    <property type="term" value="F:ATPase-coupled transmembrane transporter activity"/>
    <property type="evidence" value="ECO:0007669"/>
    <property type="project" value="TreeGrafter"/>
</dbReference>
<reference evidence="11 15" key="4">
    <citation type="submission" date="2019-04" db="EMBL/GenBank/DDBJ databases">
        <title>Genome sequencing of Clostridium botulinum Groups I-IV and Clostridium butyricum.</title>
        <authorList>
            <person name="Brunt J."/>
            <person name="Van Vliet A.H.M."/>
            <person name="Stringer S.C."/>
            <person name="Carter A.T."/>
            <person name="Peck M.W."/>
        </authorList>
    </citation>
    <scope>NUCLEOTIDE SEQUENCE [LARGE SCALE GENOMIC DNA]</scope>
    <source>
        <strain evidence="11 15">IFR 18/108</strain>
    </source>
</reference>
<keyword evidence="3" id="KW-0813">Transport</keyword>
<evidence type="ECO:0000256" key="2">
    <source>
        <dbReference type="ARBA" id="ARBA00005417"/>
    </source>
</evidence>
<accession>A0A7U4JPP3</accession>
<dbReference type="EMBL" id="PDLH01000007">
    <property type="protein sequence ID" value="PHG99821.1"/>
    <property type="molecule type" value="Genomic_DNA"/>
</dbReference>
<dbReference type="EC" id="3.6.3.-" evidence="10"/>
<dbReference type="Proteomes" id="UP000223854">
    <property type="component" value="Unassembled WGS sequence"/>
</dbReference>
<evidence type="ECO:0000256" key="1">
    <source>
        <dbReference type="ARBA" id="ARBA00004202"/>
    </source>
</evidence>
<dbReference type="CDD" id="cd03226">
    <property type="entry name" value="ABC_cobalt_CbiO_domain2"/>
    <property type="match status" value="1"/>
</dbReference>
<evidence type="ECO:0000256" key="3">
    <source>
        <dbReference type="ARBA" id="ARBA00022448"/>
    </source>
</evidence>
<dbReference type="PANTHER" id="PTHR43553">
    <property type="entry name" value="HEAVY METAL TRANSPORTER"/>
    <property type="match status" value="1"/>
</dbReference>
<evidence type="ECO:0000256" key="4">
    <source>
        <dbReference type="ARBA" id="ARBA00022475"/>
    </source>
</evidence>
<keyword evidence="4" id="KW-1003">Cell membrane</keyword>
<evidence type="ECO:0000313" key="13">
    <source>
        <dbReference type="Proteomes" id="UP000033052"/>
    </source>
</evidence>
<evidence type="ECO:0000256" key="7">
    <source>
        <dbReference type="ARBA" id="ARBA00022967"/>
    </source>
</evidence>
<dbReference type="PROSITE" id="PS00211">
    <property type="entry name" value="ABC_TRANSPORTER_1"/>
    <property type="match status" value="1"/>
</dbReference>
<dbReference type="Proteomes" id="UP000033052">
    <property type="component" value="Chromosome"/>
</dbReference>
<evidence type="ECO:0000256" key="6">
    <source>
        <dbReference type="ARBA" id="ARBA00022840"/>
    </source>
</evidence>
<dbReference type="InterPro" id="IPR017871">
    <property type="entry name" value="ABC_transporter-like_CS"/>
</dbReference>
<reference evidence="10" key="1">
    <citation type="submission" date="2014-08" db="EMBL/GenBank/DDBJ databases">
        <authorList>
            <person name="Kubiak A."/>
            <person name="Poehlein A."/>
            <person name="Daniel R."/>
            <person name="Minton N.P."/>
        </authorList>
    </citation>
    <scope>NUCLEOTIDE SEQUENCE</scope>
    <source>
        <strain evidence="10">NCIMB 10696</strain>
    </source>
</reference>
<reference evidence="10 13" key="2">
    <citation type="journal article" date="2015" name="PLoS ONE">
        <title>A universal mariner transposon system for forward genetic studies in the genus clostridium.</title>
        <authorList>
            <person name="Zhang Y."/>
            <person name="Grosse-Honebrink A."/>
            <person name="Minton N.P."/>
        </authorList>
    </citation>
    <scope>NUCLEOTIDE SEQUENCE [LARGE SCALE GENOMIC DNA]</scope>
    <source>
        <strain evidence="10 13">NCIMB 10696</strain>
    </source>
</reference>
<dbReference type="AlphaFoldDB" id="A0A7U4JPP3"/>
<evidence type="ECO:0000313" key="10">
    <source>
        <dbReference type="EMBL" id="AKC63018.1"/>
    </source>
</evidence>
<sequence length="492" mass="55679">MIEFQNLSFCYEENVMPSICDINLKILEGEFILLTGRSGCGKTTLCRMVNGLIPHFYSGEILGNVLLHGRSISSIDINDLSGIVGTVFQDPRSQFFMTETTGELAFGCENMGYSQSEILDRVSNTVAQLKLENLLNRSIFSLSSGQKQQVAIGSVYSLGSRIYVLDEPSANLDFQAIKKLTYILKQLKKCGCTILISEHRFYYLRDLIDRVVYMEDGKIEHILSAREFLNIDKCQRYDLGLRSVYFENLLEIQSDKKMSEDFKHKSFNFKVENISYFYNRRKPILKDISFNSNSGEVIGILGLNGTGKTTLVSLLSGLLKEKSGSIYYNNSAVKSSKRRSLSYFVMQDADYQLFGSSVWEELLIGVNEASQETITKVLESLGLENFKERHPASLSGGQKQRVTIGAALMKKSPILIFDEPTSGLDYESMGKVSELILRLSKEGRIIFLISHDFEFIIKTCTRILFLENGRIVQDKKLSPRVLKELSTLIFQK</sequence>